<dbReference type="EMBL" id="BMLF01000012">
    <property type="protein sequence ID" value="GGM17920.1"/>
    <property type="molecule type" value="Genomic_DNA"/>
</dbReference>
<dbReference type="Proteomes" id="UP000649829">
    <property type="component" value="Unassembled WGS sequence"/>
</dbReference>
<dbReference type="Gene3D" id="3.40.50.150">
    <property type="entry name" value="Vaccinia Virus protein VP39"/>
    <property type="match status" value="1"/>
</dbReference>
<keyword evidence="6" id="KW-1185">Reference proteome</keyword>
<comment type="catalytic activity">
    <reaction evidence="4">
        <text>a 2'-deoxyadenosine in DNA + S-adenosyl-L-methionine = an N(6)-methyl-2'-deoxyadenosine in DNA + S-adenosyl-L-homocysteine + H(+)</text>
        <dbReference type="Rhea" id="RHEA:15197"/>
        <dbReference type="Rhea" id="RHEA-COMP:12418"/>
        <dbReference type="Rhea" id="RHEA-COMP:12419"/>
        <dbReference type="ChEBI" id="CHEBI:15378"/>
        <dbReference type="ChEBI" id="CHEBI:57856"/>
        <dbReference type="ChEBI" id="CHEBI:59789"/>
        <dbReference type="ChEBI" id="CHEBI:90615"/>
        <dbReference type="ChEBI" id="CHEBI:90616"/>
        <dbReference type="EC" id="2.1.1.72"/>
    </reaction>
</comment>
<dbReference type="AlphaFoldDB" id="A0A917WNT2"/>
<dbReference type="GO" id="GO:0032259">
    <property type="term" value="P:methylation"/>
    <property type="evidence" value="ECO:0007669"/>
    <property type="project" value="UniProtKB-KW"/>
</dbReference>
<keyword evidence="2" id="KW-0489">Methyltransferase</keyword>
<dbReference type="PANTHER" id="PTHR33841:SF1">
    <property type="entry name" value="DNA METHYLTRANSFERASE A"/>
    <property type="match status" value="1"/>
</dbReference>
<evidence type="ECO:0000313" key="6">
    <source>
        <dbReference type="Proteomes" id="UP000649829"/>
    </source>
</evidence>
<dbReference type="PANTHER" id="PTHR33841">
    <property type="entry name" value="DNA METHYLTRANSFERASE YEEA-RELATED"/>
    <property type="match status" value="1"/>
</dbReference>
<accession>A0A917WNT2</accession>
<dbReference type="PRINTS" id="PR00507">
    <property type="entry name" value="N12N6MTFRASE"/>
</dbReference>
<name>A0A917WNT2_9RHOB</name>
<dbReference type="SUPFAM" id="SSF53335">
    <property type="entry name" value="S-adenosyl-L-methionine-dependent methyltransferases"/>
    <property type="match status" value="1"/>
</dbReference>
<dbReference type="InterPro" id="IPR029063">
    <property type="entry name" value="SAM-dependent_MTases_sf"/>
</dbReference>
<gene>
    <name evidence="5" type="ORF">GCM10011534_44980</name>
</gene>
<dbReference type="EC" id="2.1.1.72" evidence="1"/>
<protein>
    <recommendedName>
        <fullName evidence="1">site-specific DNA-methyltransferase (adenine-specific)</fullName>
        <ecNumber evidence="1">2.1.1.72</ecNumber>
    </recommendedName>
</protein>
<evidence type="ECO:0000256" key="1">
    <source>
        <dbReference type="ARBA" id="ARBA00011900"/>
    </source>
</evidence>
<sequence length="485" mass="54417">MRMSEAGDKNLRSTYYGQNDDSEAVGRFARFQSARVTHIEAVQRHSEEAEEKLSYISECKSEHERKKLGSYYTPTDVADFFWRELFAQNNVLDEEDALSFLRKHHFVEPAAGAGALIFALFKRFLTLGVAAEQLAEIELSIVDVNTSALAFIEKQLEVLAGAWDVSFSRVRLVRDDFLSADLSSGFKPYFFFGNPPFVANEKGRSPWKNIYADFLEKALTHVGREGGVHFIVPLSVAFSRDYSALRTMITDTRGTVCLSNFDNIPDTLFKSGKPSHTNTNKANSQRCTILTVLPGKPRKLLATPLLRWSKKDRADLLSRSPEYVDVSDYSFDRQFPRPESQAVMDYLDLAAGSPTLGSIVSKNGKYKLFVAGVARNYVSLREGPANGVHGLGFENEDDFLLGLGVLSSDLFLSYWLSIGDGFHLTKGNIFNFPLHDTLLRECQRNAPALRLTWKARQRFQKGKLNSGRMTKSFDLRDAVPSLVGP</sequence>
<reference evidence="5" key="1">
    <citation type="journal article" date="2014" name="Int. J. Syst. Evol. Microbiol.">
        <title>Complete genome sequence of Corynebacterium casei LMG S-19264T (=DSM 44701T), isolated from a smear-ripened cheese.</title>
        <authorList>
            <consortium name="US DOE Joint Genome Institute (JGI-PGF)"/>
            <person name="Walter F."/>
            <person name="Albersmeier A."/>
            <person name="Kalinowski J."/>
            <person name="Ruckert C."/>
        </authorList>
    </citation>
    <scope>NUCLEOTIDE SEQUENCE</scope>
    <source>
        <strain evidence="5">CGMCC 1.6293</strain>
    </source>
</reference>
<evidence type="ECO:0000256" key="2">
    <source>
        <dbReference type="ARBA" id="ARBA00022603"/>
    </source>
</evidence>
<reference evidence="5" key="2">
    <citation type="submission" date="2020-09" db="EMBL/GenBank/DDBJ databases">
        <authorList>
            <person name="Sun Q."/>
            <person name="Zhou Y."/>
        </authorList>
    </citation>
    <scope>NUCLEOTIDE SEQUENCE</scope>
    <source>
        <strain evidence="5">CGMCC 1.6293</strain>
    </source>
</reference>
<comment type="caution">
    <text evidence="5">The sequence shown here is derived from an EMBL/GenBank/DDBJ whole genome shotgun (WGS) entry which is preliminary data.</text>
</comment>
<proteinExistence type="predicted"/>
<evidence type="ECO:0000256" key="3">
    <source>
        <dbReference type="ARBA" id="ARBA00022679"/>
    </source>
</evidence>
<dbReference type="RefSeq" id="WP_188781545.1">
    <property type="nucleotide sequence ID" value="NZ_BMLF01000012.1"/>
</dbReference>
<organism evidence="5 6">
    <name type="scientific">Pseudooceanicola nanhaiensis</name>
    <dbReference type="NCBI Taxonomy" id="375761"/>
    <lineage>
        <taxon>Bacteria</taxon>
        <taxon>Pseudomonadati</taxon>
        <taxon>Pseudomonadota</taxon>
        <taxon>Alphaproteobacteria</taxon>
        <taxon>Rhodobacterales</taxon>
        <taxon>Paracoccaceae</taxon>
        <taxon>Pseudooceanicola</taxon>
    </lineage>
</organism>
<dbReference type="InterPro" id="IPR050953">
    <property type="entry name" value="N4_N6_ade-DNA_methylase"/>
</dbReference>
<evidence type="ECO:0000313" key="5">
    <source>
        <dbReference type="EMBL" id="GGM17920.1"/>
    </source>
</evidence>
<evidence type="ECO:0000256" key="4">
    <source>
        <dbReference type="ARBA" id="ARBA00047942"/>
    </source>
</evidence>
<dbReference type="GO" id="GO:0009007">
    <property type="term" value="F:site-specific DNA-methyltransferase (adenine-specific) activity"/>
    <property type="evidence" value="ECO:0007669"/>
    <property type="project" value="UniProtKB-EC"/>
</dbReference>
<keyword evidence="3" id="KW-0808">Transferase</keyword>